<dbReference type="SMART" id="SM00530">
    <property type="entry name" value="HTH_XRE"/>
    <property type="match status" value="1"/>
</dbReference>
<feature type="compositionally biased region" description="Gly residues" evidence="1">
    <location>
        <begin position="15"/>
        <end position="25"/>
    </location>
</feature>
<feature type="region of interest" description="Disordered" evidence="1">
    <location>
        <begin position="1"/>
        <end position="26"/>
    </location>
</feature>
<evidence type="ECO:0000259" key="2">
    <source>
        <dbReference type="PROSITE" id="PS50943"/>
    </source>
</evidence>
<dbReference type="EMBL" id="CP022310">
    <property type="protein sequence ID" value="QDI71036.1"/>
    <property type="molecule type" value="Genomic_DNA"/>
</dbReference>
<dbReference type="Proteomes" id="UP000316215">
    <property type="component" value="Chromosome"/>
</dbReference>
<dbReference type="CDD" id="cd00093">
    <property type="entry name" value="HTH_XRE"/>
    <property type="match status" value="1"/>
</dbReference>
<name>A0A514JUH7_9ACTN</name>
<dbReference type="InterPro" id="IPR001387">
    <property type="entry name" value="Cro/C1-type_HTH"/>
</dbReference>
<reference evidence="3 4" key="1">
    <citation type="submission" date="2017-07" db="EMBL/GenBank/DDBJ databases">
        <title>The Complete Genome of Streptomyces asterosporus-ZSY.</title>
        <authorList>
            <person name="Zhang S."/>
        </authorList>
    </citation>
    <scope>NUCLEOTIDE SEQUENCE [LARGE SCALE GENOMIC DNA]</scope>
    <source>
        <strain evidence="3 4">DSM 41452</strain>
    </source>
</reference>
<feature type="domain" description="HTH cro/C1-type" evidence="2">
    <location>
        <begin position="31"/>
        <end position="84"/>
    </location>
</feature>
<dbReference type="InterPro" id="IPR010982">
    <property type="entry name" value="Lambda_DNA-bd_dom_sf"/>
</dbReference>
<evidence type="ECO:0000313" key="3">
    <source>
        <dbReference type="EMBL" id="QDI71036.1"/>
    </source>
</evidence>
<dbReference type="AlphaFoldDB" id="A0A514JUH7"/>
<sequence>MTAGVRRPEGASVAEGGGGGVGHGESFGVALRRTREAAGRSLGDLARSINYSKSHVSKVERGQKNPSPDFARACDRALDAGGALSAMVPARGTPDLPVPDAPTEWTMPWMLRMSLDHGNDFVAYDEKAWADPSLKPGIMSWPLVSAPVFDGESREALSHFSSLFAECRNLGQSFGPAVVTQILVTSMNAMRGLARSATRDTDRQAVLRLAARFAEYTGWMSQEAGDDRASLWWTDRAVALANAGGDPEFAAYTQVRRADVALYRMDGRATVDYTRAAEEASRSTRIRGLAAQRRAQGHALLGEDAECFRALDRATELLSRAARESETDSSGEPVIGSMHLAQLADFVAGWCLHDLGRTEEAVGRLAGGLDAIPVHARRARARYAARLALALAEAGELQSACSVVETVTSSVSVVDSATIRADLQRLARRLHRRPRDPDARLAAARIAAALNTESR</sequence>
<dbReference type="SUPFAM" id="SSF47413">
    <property type="entry name" value="lambda repressor-like DNA-binding domains"/>
    <property type="match status" value="1"/>
</dbReference>
<evidence type="ECO:0000313" key="4">
    <source>
        <dbReference type="Proteomes" id="UP000316215"/>
    </source>
</evidence>
<gene>
    <name evidence="3" type="ORF">CD934_21860</name>
</gene>
<accession>A0A514JUH7</accession>
<protein>
    <submittedName>
        <fullName evidence="3">Transcriptional regulator</fullName>
    </submittedName>
</protein>
<keyword evidence="4" id="KW-1185">Reference proteome</keyword>
<dbReference type="KEGG" id="sast:CD934_21860"/>
<dbReference type="PROSITE" id="PS50943">
    <property type="entry name" value="HTH_CROC1"/>
    <property type="match status" value="1"/>
</dbReference>
<organism evidence="3 4">
    <name type="scientific">Streptomyces calvus</name>
    <dbReference type="NCBI Taxonomy" id="67282"/>
    <lineage>
        <taxon>Bacteria</taxon>
        <taxon>Bacillati</taxon>
        <taxon>Actinomycetota</taxon>
        <taxon>Actinomycetes</taxon>
        <taxon>Kitasatosporales</taxon>
        <taxon>Streptomycetaceae</taxon>
        <taxon>Streptomyces</taxon>
    </lineage>
</organism>
<evidence type="ECO:0000256" key="1">
    <source>
        <dbReference type="SAM" id="MobiDB-lite"/>
    </source>
</evidence>
<dbReference type="Gene3D" id="1.10.260.40">
    <property type="entry name" value="lambda repressor-like DNA-binding domains"/>
    <property type="match status" value="1"/>
</dbReference>
<dbReference type="Pfam" id="PF13560">
    <property type="entry name" value="HTH_31"/>
    <property type="match status" value="1"/>
</dbReference>
<dbReference type="GO" id="GO:0003677">
    <property type="term" value="F:DNA binding"/>
    <property type="evidence" value="ECO:0007669"/>
    <property type="project" value="InterPro"/>
</dbReference>
<proteinExistence type="predicted"/>